<dbReference type="PANTHER" id="PTHR43820">
    <property type="entry name" value="HIGH-AFFINITY BRANCHED-CHAIN AMINO ACID TRANSPORT ATP-BINDING PROTEIN LIVF"/>
    <property type="match status" value="1"/>
</dbReference>
<reference evidence="7" key="1">
    <citation type="journal article" date="2021" name="Microorganisms">
        <title>Acidisoma silvae sp. nov. and Acidisomacellulosilytica sp. nov., Two Acidophilic Bacteria Isolated from Decaying Wood, Hydrolyzing Cellulose and Producing Poly-3-hydroxybutyrate.</title>
        <authorList>
            <person name="Mieszkin S."/>
            <person name="Pouder E."/>
            <person name="Uroz S."/>
            <person name="Simon-Colin C."/>
            <person name="Alain K."/>
        </authorList>
    </citation>
    <scope>NUCLEOTIDE SEQUENCE</scope>
    <source>
        <strain evidence="7">HW T2.11</strain>
    </source>
</reference>
<dbReference type="InterPro" id="IPR003439">
    <property type="entry name" value="ABC_transporter-like_ATP-bd"/>
</dbReference>
<evidence type="ECO:0000256" key="2">
    <source>
        <dbReference type="ARBA" id="ARBA00022448"/>
    </source>
</evidence>
<dbReference type="GO" id="GO:0016887">
    <property type="term" value="F:ATP hydrolysis activity"/>
    <property type="evidence" value="ECO:0007669"/>
    <property type="project" value="InterPro"/>
</dbReference>
<protein>
    <submittedName>
        <fullName evidence="7">ABC transporter ATP-binding protein</fullName>
    </submittedName>
</protein>
<proteinExistence type="inferred from homology"/>
<dbReference type="GO" id="GO:0015807">
    <property type="term" value="P:L-amino acid transport"/>
    <property type="evidence" value="ECO:0007669"/>
    <property type="project" value="TreeGrafter"/>
</dbReference>
<evidence type="ECO:0000313" key="8">
    <source>
        <dbReference type="Proteomes" id="UP000708298"/>
    </source>
</evidence>
<sequence length="257" mass="27615">MAAPLLELERLSVVYEPAILAVEDVSFSIWKGEIVALLGANGAGKTSLLRAISNLLRAKRGRLSKGHIIYDGQRVERVPTHRLVETGLVQVLEGRHCFLFLTVEENLLTGALGRRSSRGDAKDDLGRVYEVFPSLKAKAKQPAGLLSGGQQQMLAIGRALMARPNLLLLDEPSMGLAPLLAAEIFETLAKLNRDDGLTILLAEQNAASALHYASRAFVLENGRLASGGPTADLLARDDILSAYLGLVSEKIVETASI</sequence>
<comment type="caution">
    <text evidence="7">The sequence shown here is derived from an EMBL/GenBank/DDBJ whole genome shotgun (WGS) entry which is preliminary data.</text>
</comment>
<dbReference type="SMART" id="SM00382">
    <property type="entry name" value="AAA"/>
    <property type="match status" value="1"/>
</dbReference>
<dbReference type="GO" id="GO:0005524">
    <property type="term" value="F:ATP binding"/>
    <property type="evidence" value="ECO:0007669"/>
    <property type="project" value="UniProtKB-KW"/>
</dbReference>
<accession>A0A963YVV1</accession>
<dbReference type="Proteomes" id="UP000708298">
    <property type="component" value="Unassembled WGS sequence"/>
</dbReference>
<dbReference type="SUPFAM" id="SSF52540">
    <property type="entry name" value="P-loop containing nucleoside triphosphate hydrolases"/>
    <property type="match status" value="1"/>
</dbReference>
<dbReference type="EMBL" id="JAESVB010000017">
    <property type="protein sequence ID" value="MCB8877794.1"/>
    <property type="molecule type" value="Genomic_DNA"/>
</dbReference>
<dbReference type="Gene3D" id="3.40.50.300">
    <property type="entry name" value="P-loop containing nucleotide triphosphate hydrolases"/>
    <property type="match status" value="1"/>
</dbReference>
<evidence type="ECO:0000256" key="1">
    <source>
        <dbReference type="ARBA" id="ARBA00005417"/>
    </source>
</evidence>
<feature type="domain" description="ABC transporter" evidence="6">
    <location>
        <begin position="6"/>
        <end position="246"/>
    </location>
</feature>
<keyword evidence="4 7" id="KW-0067">ATP-binding</keyword>
<keyword evidence="8" id="KW-1185">Reference proteome</keyword>
<dbReference type="CDD" id="cd03224">
    <property type="entry name" value="ABC_TM1139_LivF_branched"/>
    <property type="match status" value="1"/>
</dbReference>
<reference evidence="7" key="2">
    <citation type="submission" date="2021-01" db="EMBL/GenBank/DDBJ databases">
        <authorList>
            <person name="Mieszkin S."/>
            <person name="Pouder E."/>
            <person name="Alain K."/>
        </authorList>
    </citation>
    <scope>NUCLEOTIDE SEQUENCE</scope>
    <source>
        <strain evidence="7">HW T2.11</strain>
    </source>
</reference>
<evidence type="ECO:0000256" key="5">
    <source>
        <dbReference type="ARBA" id="ARBA00022970"/>
    </source>
</evidence>
<keyword evidence="2" id="KW-0813">Transport</keyword>
<gene>
    <name evidence="7" type="ORF">ASILVAE211_21545</name>
</gene>
<dbReference type="InterPro" id="IPR003593">
    <property type="entry name" value="AAA+_ATPase"/>
</dbReference>
<dbReference type="Pfam" id="PF00005">
    <property type="entry name" value="ABC_tran"/>
    <property type="match status" value="1"/>
</dbReference>
<evidence type="ECO:0000256" key="3">
    <source>
        <dbReference type="ARBA" id="ARBA00022741"/>
    </source>
</evidence>
<name>A0A963YVV1_9PROT</name>
<dbReference type="AlphaFoldDB" id="A0A963YVV1"/>
<dbReference type="PROSITE" id="PS50893">
    <property type="entry name" value="ABC_TRANSPORTER_2"/>
    <property type="match status" value="1"/>
</dbReference>
<organism evidence="7 8">
    <name type="scientific">Acidisoma silvae</name>
    <dbReference type="NCBI Taxonomy" id="2802396"/>
    <lineage>
        <taxon>Bacteria</taxon>
        <taxon>Pseudomonadati</taxon>
        <taxon>Pseudomonadota</taxon>
        <taxon>Alphaproteobacteria</taxon>
        <taxon>Acetobacterales</taxon>
        <taxon>Acidocellaceae</taxon>
        <taxon>Acidisoma</taxon>
    </lineage>
</organism>
<dbReference type="PANTHER" id="PTHR43820:SF4">
    <property type="entry name" value="HIGH-AFFINITY BRANCHED-CHAIN AMINO ACID TRANSPORT ATP-BINDING PROTEIN LIVF"/>
    <property type="match status" value="1"/>
</dbReference>
<keyword evidence="3" id="KW-0547">Nucleotide-binding</keyword>
<comment type="similarity">
    <text evidence="1">Belongs to the ABC transporter superfamily.</text>
</comment>
<dbReference type="RefSeq" id="WP_227323442.1">
    <property type="nucleotide sequence ID" value="NZ_JAESVB010000017.1"/>
</dbReference>
<evidence type="ECO:0000256" key="4">
    <source>
        <dbReference type="ARBA" id="ARBA00022840"/>
    </source>
</evidence>
<evidence type="ECO:0000259" key="6">
    <source>
        <dbReference type="PROSITE" id="PS50893"/>
    </source>
</evidence>
<dbReference type="InterPro" id="IPR052156">
    <property type="entry name" value="BCAA_Transport_ATP-bd_LivF"/>
</dbReference>
<dbReference type="InterPro" id="IPR017871">
    <property type="entry name" value="ABC_transporter-like_CS"/>
</dbReference>
<dbReference type="PROSITE" id="PS00211">
    <property type="entry name" value="ABC_TRANSPORTER_1"/>
    <property type="match status" value="1"/>
</dbReference>
<dbReference type="InterPro" id="IPR027417">
    <property type="entry name" value="P-loop_NTPase"/>
</dbReference>
<evidence type="ECO:0000313" key="7">
    <source>
        <dbReference type="EMBL" id="MCB8877794.1"/>
    </source>
</evidence>
<keyword evidence="5" id="KW-0029">Amino-acid transport</keyword>
<dbReference type="GO" id="GO:0015658">
    <property type="term" value="F:branched-chain amino acid transmembrane transporter activity"/>
    <property type="evidence" value="ECO:0007669"/>
    <property type="project" value="TreeGrafter"/>
</dbReference>